<dbReference type="InterPro" id="IPR036175">
    <property type="entry name" value="Sec23/24_helical_dom_sf"/>
</dbReference>
<dbReference type="SUPFAM" id="SSF81811">
    <property type="entry name" value="Helical domain of Sec23/24"/>
    <property type="match status" value="1"/>
</dbReference>
<feature type="domain" description="Gelsolin-like" evidence="2">
    <location>
        <begin position="62"/>
        <end position="135"/>
    </location>
</feature>
<sequence length="194" mass="22350">MKIFPVYMNCLMKSYPLVGSPDISIDERAYQRQLVMSMDVADSQAFFYPRLIPVHNIDVNSDVMPSAVRCSEERLSEGGIFLLENGKHMFLWMGLACPPEAIQSLFNVPSFAHINTEATTLLDLDNPYSKKLRSIIDNIHRQRPHSMKLMIVKQKDKPEMIFRQFLVEDKGLYGGASYVDFLCYVHKEIRQLLT</sequence>
<dbReference type="Gene3D" id="3.40.20.10">
    <property type="entry name" value="Severin"/>
    <property type="match status" value="1"/>
</dbReference>
<dbReference type="InterPro" id="IPR006900">
    <property type="entry name" value="Sec23/24_helical_dom"/>
</dbReference>
<evidence type="ECO:0000313" key="5">
    <source>
        <dbReference type="Proteomes" id="UP001166093"/>
    </source>
</evidence>
<comment type="subcellular location">
    <subcellularLocation>
        <location evidence="1">Endomembrane system</location>
        <topology evidence="1">Peripheral membrane protein</topology>
        <orientation evidence="1">Cytoplasmic side</orientation>
    </subcellularLocation>
</comment>
<dbReference type="InterPro" id="IPR050550">
    <property type="entry name" value="SEC23_SEC24_subfamily"/>
</dbReference>
<feature type="non-terminal residue" evidence="4">
    <location>
        <position position="194"/>
    </location>
</feature>
<proteinExistence type="predicted"/>
<feature type="domain" description="Sec23/Sec24 helical" evidence="3">
    <location>
        <begin position="1"/>
        <end position="43"/>
    </location>
</feature>
<dbReference type="PANTHER" id="PTHR13803">
    <property type="entry name" value="SEC24-RELATED PROTEIN"/>
    <property type="match status" value="1"/>
</dbReference>
<reference evidence="4" key="1">
    <citation type="journal article" date="2021" name="Cell">
        <title>Tracing the genetic footprints of vertebrate landing in non-teleost ray-finned fishes.</title>
        <authorList>
            <person name="Bi X."/>
            <person name="Wang K."/>
            <person name="Yang L."/>
            <person name="Pan H."/>
            <person name="Jiang H."/>
            <person name="Wei Q."/>
            <person name="Fang M."/>
            <person name="Yu H."/>
            <person name="Zhu C."/>
            <person name="Cai Y."/>
            <person name="He Y."/>
            <person name="Gan X."/>
            <person name="Zeng H."/>
            <person name="Yu D."/>
            <person name="Zhu Y."/>
            <person name="Jiang H."/>
            <person name="Qiu Q."/>
            <person name="Yang H."/>
            <person name="Zhang Y.E."/>
            <person name="Wang W."/>
            <person name="Zhu M."/>
            <person name="He S."/>
            <person name="Zhang G."/>
        </authorList>
    </citation>
    <scope>NUCLEOTIDE SEQUENCE</scope>
    <source>
        <strain evidence="4">Pddl_001</strain>
    </source>
</reference>
<dbReference type="EMBL" id="JAAWVQ010152440">
    <property type="protein sequence ID" value="MBN3285783.1"/>
    <property type="molecule type" value="Genomic_DNA"/>
</dbReference>
<evidence type="ECO:0000313" key="4">
    <source>
        <dbReference type="EMBL" id="MBN3285783.1"/>
    </source>
</evidence>
<comment type="caution">
    <text evidence="4">The sequence shown here is derived from an EMBL/GenBank/DDBJ whole genome shotgun (WGS) entry which is preliminary data.</text>
</comment>
<name>A0ABS2YH73_POLSP</name>
<gene>
    <name evidence="4" type="primary">Sec24d</name>
    <name evidence="4" type="ORF">GTO93_0009809</name>
</gene>
<dbReference type="Pfam" id="PF00626">
    <property type="entry name" value="Gelsolin"/>
    <property type="match status" value="1"/>
</dbReference>
<evidence type="ECO:0000256" key="1">
    <source>
        <dbReference type="ARBA" id="ARBA00029433"/>
    </source>
</evidence>
<accession>A0ABS2YH73</accession>
<dbReference type="Pfam" id="PF04815">
    <property type="entry name" value="Sec23_helical"/>
    <property type="match status" value="1"/>
</dbReference>
<keyword evidence="5" id="KW-1185">Reference proteome</keyword>
<dbReference type="PANTHER" id="PTHR13803:SF6">
    <property type="entry name" value="PROTEIN TRANSPORT PROTEIN SEC24D"/>
    <property type="match status" value="1"/>
</dbReference>
<evidence type="ECO:0000259" key="2">
    <source>
        <dbReference type="Pfam" id="PF00626"/>
    </source>
</evidence>
<evidence type="ECO:0000259" key="3">
    <source>
        <dbReference type="Pfam" id="PF04815"/>
    </source>
</evidence>
<dbReference type="InterPro" id="IPR029006">
    <property type="entry name" value="ADF-H/Gelsolin-like_dom_sf"/>
</dbReference>
<dbReference type="Gene3D" id="1.20.120.730">
    <property type="entry name" value="Sec23/Sec24 helical domain"/>
    <property type="match status" value="1"/>
</dbReference>
<feature type="non-terminal residue" evidence="4">
    <location>
        <position position="1"/>
    </location>
</feature>
<protein>
    <submittedName>
        <fullName evidence="4">SC24D protein</fullName>
    </submittedName>
</protein>
<dbReference type="InterPro" id="IPR036180">
    <property type="entry name" value="Gelsolin-like_dom_sf"/>
</dbReference>
<organism evidence="4 5">
    <name type="scientific">Polyodon spathula</name>
    <name type="common">North American paddlefish</name>
    <name type="synonym">Squalus spathula</name>
    <dbReference type="NCBI Taxonomy" id="7913"/>
    <lineage>
        <taxon>Eukaryota</taxon>
        <taxon>Metazoa</taxon>
        <taxon>Chordata</taxon>
        <taxon>Craniata</taxon>
        <taxon>Vertebrata</taxon>
        <taxon>Euteleostomi</taxon>
        <taxon>Actinopterygii</taxon>
        <taxon>Chondrostei</taxon>
        <taxon>Acipenseriformes</taxon>
        <taxon>Polyodontidae</taxon>
        <taxon>Polyodon</taxon>
    </lineage>
</organism>
<dbReference type="SUPFAM" id="SSF82754">
    <property type="entry name" value="C-terminal, gelsolin-like domain of Sec23/24"/>
    <property type="match status" value="1"/>
</dbReference>
<dbReference type="Proteomes" id="UP001166093">
    <property type="component" value="Unassembled WGS sequence"/>
</dbReference>
<dbReference type="InterPro" id="IPR007123">
    <property type="entry name" value="Gelsolin-like_dom"/>
</dbReference>